<dbReference type="InterPro" id="IPR052523">
    <property type="entry name" value="Trichothecene_AcTrans"/>
</dbReference>
<dbReference type="AlphaFoldDB" id="A0A8T9CMI1"/>
<protein>
    <recommendedName>
        <fullName evidence="1">N-acetyltransferase domain-containing protein</fullName>
    </recommendedName>
</protein>
<gene>
    <name evidence="2" type="ORF">LSUE1_G000921</name>
</gene>
<name>A0A8T9CMI1_9HELO</name>
<dbReference type="EMBL" id="QGMK01000036">
    <property type="protein sequence ID" value="TVY85024.1"/>
    <property type="molecule type" value="Genomic_DNA"/>
</dbReference>
<dbReference type="CDD" id="cd04301">
    <property type="entry name" value="NAT_SF"/>
    <property type="match status" value="1"/>
</dbReference>
<proteinExistence type="predicted"/>
<dbReference type="InterPro" id="IPR000182">
    <property type="entry name" value="GNAT_dom"/>
</dbReference>
<dbReference type="Gene3D" id="3.40.630.30">
    <property type="match status" value="1"/>
</dbReference>
<dbReference type="GO" id="GO:0016747">
    <property type="term" value="F:acyltransferase activity, transferring groups other than amino-acyl groups"/>
    <property type="evidence" value="ECO:0007669"/>
    <property type="project" value="InterPro"/>
</dbReference>
<feature type="domain" description="N-acetyltransferase" evidence="1">
    <location>
        <begin position="38"/>
        <end position="206"/>
    </location>
</feature>
<accession>A0A8T9CMI1</accession>
<sequence>MPFELHEVQSAPGFAEIIQDHIAAFNSPPNANTSLVCPILGSGPTAEEDALKSYTTRQWYRHRMDPNSHWLKIVDTDTGLGVAGACWIVVDAVVGEGYRPMIEPFGMPEGERREFTKGVLGELAEVRARKEMHVALQAIFIHPDYRRKGVASLLMGWVLAKADQLKLDCFVEGTEIGVPLYSKHGFVLVERRKIKPVKKEEDKSEEWHLMERTLVPTLNVMRRSSQG</sequence>
<organism evidence="2 3">
    <name type="scientific">Lachnellula suecica</name>
    <dbReference type="NCBI Taxonomy" id="602035"/>
    <lineage>
        <taxon>Eukaryota</taxon>
        <taxon>Fungi</taxon>
        <taxon>Dikarya</taxon>
        <taxon>Ascomycota</taxon>
        <taxon>Pezizomycotina</taxon>
        <taxon>Leotiomycetes</taxon>
        <taxon>Helotiales</taxon>
        <taxon>Lachnaceae</taxon>
        <taxon>Lachnellula</taxon>
    </lineage>
</organism>
<evidence type="ECO:0000313" key="2">
    <source>
        <dbReference type="EMBL" id="TVY85024.1"/>
    </source>
</evidence>
<dbReference type="InterPro" id="IPR016181">
    <property type="entry name" value="Acyl_CoA_acyltransferase"/>
</dbReference>
<evidence type="ECO:0000313" key="3">
    <source>
        <dbReference type="Proteomes" id="UP000469558"/>
    </source>
</evidence>
<reference evidence="2 3" key="1">
    <citation type="submission" date="2018-05" db="EMBL/GenBank/DDBJ databases">
        <title>Genome sequencing and assembly of the regulated plant pathogen Lachnellula willkommii and related sister species for the development of diagnostic species identification markers.</title>
        <authorList>
            <person name="Giroux E."/>
            <person name="Bilodeau G."/>
        </authorList>
    </citation>
    <scope>NUCLEOTIDE SEQUENCE [LARGE SCALE GENOMIC DNA]</scope>
    <source>
        <strain evidence="2 3">CBS 268.59</strain>
    </source>
</reference>
<dbReference type="PANTHER" id="PTHR42791:SF5">
    <property type="entry name" value="HYPOTHETICAL ACETYLTRANSFERASE (EUROFUNG)"/>
    <property type="match status" value="1"/>
</dbReference>
<dbReference type="OrthoDB" id="3556648at2759"/>
<dbReference type="SUPFAM" id="SSF55729">
    <property type="entry name" value="Acyl-CoA N-acyltransferases (Nat)"/>
    <property type="match status" value="1"/>
</dbReference>
<dbReference type="Proteomes" id="UP000469558">
    <property type="component" value="Unassembled WGS sequence"/>
</dbReference>
<keyword evidence="3" id="KW-1185">Reference proteome</keyword>
<dbReference type="Pfam" id="PF13508">
    <property type="entry name" value="Acetyltransf_7"/>
    <property type="match status" value="1"/>
</dbReference>
<comment type="caution">
    <text evidence="2">The sequence shown here is derived from an EMBL/GenBank/DDBJ whole genome shotgun (WGS) entry which is preliminary data.</text>
</comment>
<dbReference type="PANTHER" id="PTHR42791">
    <property type="entry name" value="GNAT FAMILY ACETYLTRANSFERASE"/>
    <property type="match status" value="1"/>
</dbReference>
<dbReference type="PROSITE" id="PS51186">
    <property type="entry name" value="GNAT"/>
    <property type="match status" value="1"/>
</dbReference>
<evidence type="ECO:0000259" key="1">
    <source>
        <dbReference type="PROSITE" id="PS51186"/>
    </source>
</evidence>